<dbReference type="STRING" id="1777143.AWB82_02181"/>
<evidence type="ECO:0000313" key="3">
    <source>
        <dbReference type="EMBL" id="SAK56046.1"/>
    </source>
</evidence>
<dbReference type="Pfam" id="PF12802">
    <property type="entry name" value="MarR_2"/>
    <property type="match status" value="1"/>
</dbReference>
<comment type="caution">
    <text evidence="3">The sequence shown here is derived from an EMBL/GenBank/DDBJ whole genome shotgun (WGS) entry which is preliminary data.</text>
</comment>
<proteinExistence type="predicted"/>
<dbReference type="InterPro" id="IPR000835">
    <property type="entry name" value="HTH_MarR-typ"/>
</dbReference>
<keyword evidence="4" id="KW-1185">Reference proteome</keyword>
<dbReference type="InterPro" id="IPR011991">
    <property type="entry name" value="ArsR-like_HTH"/>
</dbReference>
<dbReference type="Pfam" id="PF13673">
    <property type="entry name" value="Acetyltransf_10"/>
    <property type="match status" value="1"/>
</dbReference>
<organism evidence="3 4">
    <name type="scientific">Caballeronia glebae</name>
    <dbReference type="NCBI Taxonomy" id="1777143"/>
    <lineage>
        <taxon>Bacteria</taxon>
        <taxon>Pseudomonadati</taxon>
        <taxon>Pseudomonadota</taxon>
        <taxon>Betaproteobacteria</taxon>
        <taxon>Burkholderiales</taxon>
        <taxon>Burkholderiaceae</taxon>
        <taxon>Caballeronia</taxon>
    </lineage>
</organism>
<dbReference type="SMART" id="SM00347">
    <property type="entry name" value="HTH_MARR"/>
    <property type="match status" value="1"/>
</dbReference>
<dbReference type="EMBL" id="FCOJ02000012">
    <property type="protein sequence ID" value="SAK56046.1"/>
    <property type="molecule type" value="Genomic_DNA"/>
</dbReference>
<dbReference type="Gene3D" id="1.10.10.10">
    <property type="entry name" value="Winged helix-like DNA-binding domain superfamily/Winged helix DNA-binding domain"/>
    <property type="match status" value="1"/>
</dbReference>
<dbReference type="Gene3D" id="3.40.630.30">
    <property type="match status" value="1"/>
</dbReference>
<protein>
    <submittedName>
        <fullName evidence="3">MarR family transcriptional regulator</fullName>
    </submittedName>
</protein>
<accession>A0A158AEP0</accession>
<dbReference type="PROSITE" id="PS50995">
    <property type="entry name" value="HTH_MARR_2"/>
    <property type="match status" value="1"/>
</dbReference>
<dbReference type="InterPro" id="IPR016181">
    <property type="entry name" value="Acyl_CoA_acyltransferase"/>
</dbReference>
<reference evidence="3" key="1">
    <citation type="submission" date="2016-01" db="EMBL/GenBank/DDBJ databases">
        <authorList>
            <person name="Peeters C."/>
        </authorList>
    </citation>
    <scope>NUCLEOTIDE SEQUENCE [LARGE SCALE GENOMIC DNA]</scope>
    <source>
        <strain evidence="3">LMG 29325</strain>
    </source>
</reference>
<dbReference type="SUPFAM" id="SSF46785">
    <property type="entry name" value="Winged helix' DNA-binding domain"/>
    <property type="match status" value="1"/>
</dbReference>
<dbReference type="GO" id="GO:0006950">
    <property type="term" value="P:response to stress"/>
    <property type="evidence" value="ECO:0007669"/>
    <property type="project" value="TreeGrafter"/>
</dbReference>
<feature type="domain" description="N-acetyltransferase" evidence="2">
    <location>
        <begin position="177"/>
        <end position="320"/>
    </location>
</feature>
<dbReference type="CDD" id="cd00090">
    <property type="entry name" value="HTH_ARSR"/>
    <property type="match status" value="1"/>
</dbReference>
<dbReference type="Proteomes" id="UP000054596">
    <property type="component" value="Unassembled WGS sequence"/>
</dbReference>
<dbReference type="InterPro" id="IPR039422">
    <property type="entry name" value="MarR/SlyA-like"/>
</dbReference>
<dbReference type="GO" id="GO:0016747">
    <property type="term" value="F:acyltransferase activity, transferring groups other than amino-acyl groups"/>
    <property type="evidence" value="ECO:0007669"/>
    <property type="project" value="InterPro"/>
</dbReference>
<dbReference type="PRINTS" id="PR00598">
    <property type="entry name" value="HTHMARR"/>
</dbReference>
<sequence length="324" mass="35946">MDFIDTPVQSRDKTILELRDFSRKLVRELGFMRNTLADSGLAPSAVHAIIEIGATPGIQARDIAQILRLDKSNASRQIARLEAAGLVTRQTSSEDARSSELFLTTAGQKLRRKIDKFATDQVSDALRRMVPEDQQTLVRSLALYADALAHAHDHKTPHAALTESTRIVEGYQPGCIGDVASLHARFYAHHASFGVFFERKVATELAAFAESLPAKGKALWLVMQGERTLGSLAIDGDLATRVAHLRWFIIDDALRGSGIGKQLMARAMSFADAHYDETYLWTFKSLDAARHLYESFGFTLSDEAEGTQWGASVTEQRFTRRPAR</sequence>
<evidence type="ECO:0000259" key="1">
    <source>
        <dbReference type="PROSITE" id="PS50995"/>
    </source>
</evidence>
<dbReference type="PROSITE" id="PS51186">
    <property type="entry name" value="GNAT"/>
    <property type="match status" value="1"/>
</dbReference>
<name>A0A158AEP0_9BURK</name>
<dbReference type="InterPro" id="IPR036390">
    <property type="entry name" value="WH_DNA-bd_sf"/>
</dbReference>
<dbReference type="PANTHER" id="PTHR33164">
    <property type="entry name" value="TRANSCRIPTIONAL REGULATOR, MARR FAMILY"/>
    <property type="match status" value="1"/>
</dbReference>
<dbReference type="InterPro" id="IPR000182">
    <property type="entry name" value="GNAT_dom"/>
</dbReference>
<dbReference type="AlphaFoldDB" id="A0A158AEP0"/>
<dbReference type="CDD" id="cd04301">
    <property type="entry name" value="NAT_SF"/>
    <property type="match status" value="1"/>
</dbReference>
<evidence type="ECO:0000313" key="4">
    <source>
        <dbReference type="Proteomes" id="UP000054596"/>
    </source>
</evidence>
<dbReference type="PANTHER" id="PTHR33164:SF43">
    <property type="entry name" value="HTH-TYPE TRANSCRIPTIONAL REPRESSOR YETL"/>
    <property type="match status" value="1"/>
</dbReference>
<dbReference type="SUPFAM" id="SSF55729">
    <property type="entry name" value="Acyl-CoA N-acyltransferases (Nat)"/>
    <property type="match status" value="1"/>
</dbReference>
<dbReference type="RefSeq" id="WP_086967129.1">
    <property type="nucleotide sequence ID" value="NZ_FCOJ02000012.1"/>
</dbReference>
<dbReference type="OrthoDB" id="273614at2"/>
<dbReference type="InterPro" id="IPR036388">
    <property type="entry name" value="WH-like_DNA-bd_sf"/>
</dbReference>
<evidence type="ECO:0000259" key="2">
    <source>
        <dbReference type="PROSITE" id="PS51186"/>
    </source>
</evidence>
<gene>
    <name evidence="3" type="ORF">AWB82_02181</name>
</gene>
<feature type="domain" description="HTH marR-type" evidence="1">
    <location>
        <begin position="11"/>
        <end position="146"/>
    </location>
</feature>
<dbReference type="GO" id="GO:0003700">
    <property type="term" value="F:DNA-binding transcription factor activity"/>
    <property type="evidence" value="ECO:0007669"/>
    <property type="project" value="InterPro"/>
</dbReference>